<protein>
    <submittedName>
        <fullName evidence="2">Uncharacterized protein</fullName>
    </submittedName>
</protein>
<dbReference type="Proteomes" id="UP000216446">
    <property type="component" value="Unassembled WGS sequence"/>
</dbReference>
<keyword evidence="1" id="KW-1133">Transmembrane helix</keyword>
<proteinExistence type="predicted"/>
<feature type="transmembrane region" description="Helical" evidence="1">
    <location>
        <begin position="132"/>
        <end position="153"/>
    </location>
</feature>
<dbReference type="EMBL" id="MQWB01000001">
    <property type="protein sequence ID" value="OZC04485.1"/>
    <property type="molecule type" value="Genomic_DNA"/>
</dbReference>
<dbReference type="RefSeq" id="WP_094551009.1">
    <property type="nucleotide sequence ID" value="NZ_MQWB01000001.1"/>
</dbReference>
<accession>A0A259U384</accession>
<evidence type="ECO:0000313" key="2">
    <source>
        <dbReference type="EMBL" id="OZC04485.1"/>
    </source>
</evidence>
<sequence>MPSPSVPTHLLKAAVALAAAGVLASLGVHVASLNGLAGSTALGLTVSVWIGASFAPVIGALIQRSEKEIGPLVSDESTPNPFEFLPRALQLNGWMLRFLPIRERIVFGLLLAYTAVWMVRGIANVVSEPDAAGFPLPMVSAFWLYFSGFSMLFGRRLLALRSADA</sequence>
<name>A0A259U384_9BACT</name>
<feature type="transmembrane region" description="Helical" evidence="1">
    <location>
        <begin position="105"/>
        <end position="126"/>
    </location>
</feature>
<feature type="transmembrane region" description="Helical" evidence="1">
    <location>
        <begin position="37"/>
        <end position="62"/>
    </location>
</feature>
<evidence type="ECO:0000256" key="1">
    <source>
        <dbReference type="SAM" id="Phobius"/>
    </source>
</evidence>
<gene>
    <name evidence="2" type="ORF">BSZ36_16790</name>
</gene>
<organism evidence="2 3">
    <name type="scientific">Rubricoccus marinus</name>
    <dbReference type="NCBI Taxonomy" id="716817"/>
    <lineage>
        <taxon>Bacteria</taxon>
        <taxon>Pseudomonadati</taxon>
        <taxon>Rhodothermota</taxon>
        <taxon>Rhodothermia</taxon>
        <taxon>Rhodothermales</taxon>
        <taxon>Rubricoccaceae</taxon>
        <taxon>Rubricoccus</taxon>
    </lineage>
</organism>
<dbReference type="InParanoid" id="A0A259U384"/>
<keyword evidence="1" id="KW-0472">Membrane</keyword>
<dbReference type="AlphaFoldDB" id="A0A259U384"/>
<comment type="caution">
    <text evidence="2">The sequence shown here is derived from an EMBL/GenBank/DDBJ whole genome shotgun (WGS) entry which is preliminary data.</text>
</comment>
<evidence type="ECO:0000313" key="3">
    <source>
        <dbReference type="Proteomes" id="UP000216446"/>
    </source>
</evidence>
<keyword evidence="3" id="KW-1185">Reference proteome</keyword>
<keyword evidence="1" id="KW-0812">Transmembrane</keyword>
<reference evidence="2 3" key="1">
    <citation type="submission" date="2016-11" db="EMBL/GenBank/DDBJ databases">
        <title>Study of marine rhodopsin-containing bacteria.</title>
        <authorList>
            <person name="Yoshizawa S."/>
            <person name="Kumagai Y."/>
            <person name="Kogure K."/>
        </authorList>
    </citation>
    <scope>NUCLEOTIDE SEQUENCE [LARGE SCALE GENOMIC DNA]</scope>
    <source>
        <strain evidence="2 3">SG-29</strain>
    </source>
</reference>